<dbReference type="Gene3D" id="1.10.10.60">
    <property type="entry name" value="Homeodomain-like"/>
    <property type="match status" value="2"/>
</dbReference>
<evidence type="ECO:0000313" key="7">
    <source>
        <dbReference type="EMBL" id="MFB5683227.1"/>
    </source>
</evidence>
<dbReference type="CDD" id="cd17536">
    <property type="entry name" value="REC_YesN-like"/>
    <property type="match status" value="1"/>
</dbReference>
<dbReference type="PROSITE" id="PS01124">
    <property type="entry name" value="HTH_ARAC_FAMILY_2"/>
    <property type="match status" value="1"/>
</dbReference>
<dbReference type="InterPro" id="IPR020449">
    <property type="entry name" value="Tscrpt_reg_AraC-type_HTH"/>
</dbReference>
<evidence type="ECO:0000259" key="5">
    <source>
        <dbReference type="PROSITE" id="PS01124"/>
    </source>
</evidence>
<evidence type="ECO:0000259" key="6">
    <source>
        <dbReference type="PROSITE" id="PS50110"/>
    </source>
</evidence>
<dbReference type="RefSeq" id="WP_375526966.1">
    <property type="nucleotide sequence ID" value="NZ_JBHILM010000024.1"/>
</dbReference>
<keyword evidence="8" id="KW-1185">Reference proteome</keyword>
<evidence type="ECO:0000256" key="1">
    <source>
        <dbReference type="ARBA" id="ARBA00023015"/>
    </source>
</evidence>
<feature type="modified residue" description="4-aspartylphosphate" evidence="4">
    <location>
        <position position="54"/>
    </location>
</feature>
<keyword evidence="2" id="KW-0238">DNA-binding</keyword>
<accession>A0ABV5BBZ6</accession>
<keyword evidence="3" id="KW-0804">Transcription</keyword>
<dbReference type="Gene3D" id="3.40.50.2300">
    <property type="match status" value="1"/>
</dbReference>
<dbReference type="Pfam" id="PF00072">
    <property type="entry name" value="Response_reg"/>
    <property type="match status" value="1"/>
</dbReference>
<comment type="caution">
    <text evidence="7">The sequence shown here is derived from an EMBL/GenBank/DDBJ whole genome shotgun (WGS) entry which is preliminary data.</text>
</comment>
<dbReference type="PANTHER" id="PTHR43280">
    <property type="entry name" value="ARAC-FAMILY TRANSCRIPTIONAL REGULATOR"/>
    <property type="match status" value="1"/>
</dbReference>
<dbReference type="SUPFAM" id="SSF46689">
    <property type="entry name" value="Homeodomain-like"/>
    <property type="match status" value="2"/>
</dbReference>
<dbReference type="PROSITE" id="PS00041">
    <property type="entry name" value="HTH_ARAC_FAMILY_1"/>
    <property type="match status" value="1"/>
</dbReference>
<keyword evidence="4" id="KW-0597">Phosphoprotein</keyword>
<dbReference type="InterPro" id="IPR018062">
    <property type="entry name" value="HTH_AraC-typ_CS"/>
</dbReference>
<keyword evidence="1" id="KW-0805">Transcription regulation</keyword>
<dbReference type="EMBL" id="JBHILM010000024">
    <property type="protein sequence ID" value="MFB5683227.1"/>
    <property type="molecule type" value="Genomic_DNA"/>
</dbReference>
<evidence type="ECO:0000313" key="8">
    <source>
        <dbReference type="Proteomes" id="UP001580407"/>
    </source>
</evidence>
<dbReference type="PRINTS" id="PR00032">
    <property type="entry name" value="HTHARAC"/>
</dbReference>
<dbReference type="SMART" id="SM00448">
    <property type="entry name" value="REC"/>
    <property type="match status" value="1"/>
</dbReference>
<feature type="domain" description="Response regulatory" evidence="6">
    <location>
        <begin position="2"/>
        <end position="119"/>
    </location>
</feature>
<dbReference type="PROSITE" id="PS50110">
    <property type="entry name" value="RESPONSE_REGULATORY"/>
    <property type="match status" value="1"/>
</dbReference>
<dbReference type="SMART" id="SM00342">
    <property type="entry name" value="HTH_ARAC"/>
    <property type="match status" value="1"/>
</dbReference>
<proteinExistence type="predicted"/>
<feature type="domain" description="HTH araC/xylS-type" evidence="5">
    <location>
        <begin position="445"/>
        <end position="543"/>
    </location>
</feature>
<dbReference type="Proteomes" id="UP001580407">
    <property type="component" value="Unassembled WGS sequence"/>
</dbReference>
<dbReference type="SUPFAM" id="SSF52172">
    <property type="entry name" value="CheY-like"/>
    <property type="match status" value="1"/>
</dbReference>
<sequence>MRALIVDDEARVRKAVRLLVDWEEHGIQEVAEAGSGNEAIELIRHNKPELVITDMLMDAGNGLELMTWISEFAESVKFIVVSGHNDFELVRSTVRHGGIDYILKPIDAEAINAAVAKAVADWRAEERERVDQRQQNIRLNEIRPVYGEKLLSSLINDSNTAESSLRRLRADGVIPELTDTVRLLLLQVDADDGPLLQRFGKNSDLLHFSIINICNEFLPPHRRGIAFKYWGASDEIILLLWSGHEAVAELIERVNQGLFHTLQRRMHFGVAAAGALPQSLPGQYAEAGLAIRRRNLLRGDNYLHTLLTESQDAGRVGDVSRLRFADVQEDWKIAVLSGGNEQRIAAAAQKWIDGLSHGGIVTPEMLDQWRSDTLSFRERLLRETLGDDAGTVLTALLQEDQQHRAPNTNAYSFSLFAWRDWAVDLMNRMSRAISERQAKEKYVIGDIIKYIDQHYTSELSLQEIASRFFVSREYISRKFKQEFGINFSDYLSKYRIEKAKLLMLNPNLKISQIAEMVGIHDVKYFSKVFKKLEGVSPKEYRHKLPS</sequence>
<dbReference type="InterPro" id="IPR018060">
    <property type="entry name" value="HTH_AraC"/>
</dbReference>
<dbReference type="PANTHER" id="PTHR43280:SF2">
    <property type="entry name" value="HTH-TYPE TRANSCRIPTIONAL REGULATOR EXSA"/>
    <property type="match status" value="1"/>
</dbReference>
<dbReference type="Pfam" id="PF12833">
    <property type="entry name" value="HTH_18"/>
    <property type="match status" value="1"/>
</dbReference>
<evidence type="ECO:0000256" key="2">
    <source>
        <dbReference type="ARBA" id="ARBA00023125"/>
    </source>
</evidence>
<evidence type="ECO:0000256" key="4">
    <source>
        <dbReference type="PROSITE-ProRule" id="PRU00169"/>
    </source>
</evidence>
<gene>
    <name evidence="7" type="ORF">ACE3NQ_20100</name>
</gene>
<dbReference type="InterPro" id="IPR009057">
    <property type="entry name" value="Homeodomain-like_sf"/>
</dbReference>
<reference evidence="7 8" key="1">
    <citation type="submission" date="2024-09" db="EMBL/GenBank/DDBJ databases">
        <authorList>
            <person name="Ruan L."/>
        </authorList>
    </citation>
    <scope>NUCLEOTIDE SEQUENCE [LARGE SCALE GENOMIC DNA]</scope>
    <source>
        <strain evidence="7 8">D33</strain>
    </source>
</reference>
<organism evidence="7 8">
    <name type="scientific">Paenibacillus terreus</name>
    <dbReference type="NCBI Taxonomy" id="1387834"/>
    <lineage>
        <taxon>Bacteria</taxon>
        <taxon>Bacillati</taxon>
        <taxon>Bacillota</taxon>
        <taxon>Bacilli</taxon>
        <taxon>Bacillales</taxon>
        <taxon>Paenibacillaceae</taxon>
        <taxon>Paenibacillus</taxon>
    </lineage>
</organism>
<name>A0ABV5BBZ6_9BACL</name>
<evidence type="ECO:0000256" key="3">
    <source>
        <dbReference type="ARBA" id="ARBA00023163"/>
    </source>
</evidence>
<dbReference type="InterPro" id="IPR001789">
    <property type="entry name" value="Sig_transdc_resp-reg_receiver"/>
</dbReference>
<dbReference type="InterPro" id="IPR011006">
    <property type="entry name" value="CheY-like_superfamily"/>
</dbReference>
<protein>
    <submittedName>
        <fullName evidence="7">Response regulator</fullName>
    </submittedName>
</protein>